<evidence type="ECO:0000256" key="9">
    <source>
        <dbReference type="ARBA" id="ARBA00022741"/>
    </source>
</evidence>
<comment type="catalytic activity">
    <reaction evidence="1">
        <text>4-amino-5-hydroxymethyl-2-methylpyrimidine + ATP = 4-amino-2-methyl-5-(phosphooxymethyl)pyrimidine + ADP + H(+)</text>
        <dbReference type="Rhea" id="RHEA:23096"/>
        <dbReference type="ChEBI" id="CHEBI:15378"/>
        <dbReference type="ChEBI" id="CHEBI:16892"/>
        <dbReference type="ChEBI" id="CHEBI:30616"/>
        <dbReference type="ChEBI" id="CHEBI:58354"/>
        <dbReference type="ChEBI" id="CHEBI:456216"/>
        <dbReference type="EC" id="2.7.1.49"/>
    </reaction>
</comment>
<evidence type="ECO:0000256" key="5">
    <source>
        <dbReference type="ARBA" id="ARBA00012135"/>
    </source>
</evidence>
<evidence type="ECO:0000256" key="4">
    <source>
        <dbReference type="ARBA" id="ARBA00009879"/>
    </source>
</evidence>
<organism evidence="17 18">
    <name type="scientific">Fructobacillus ficulneus</name>
    <dbReference type="NCBI Taxonomy" id="157463"/>
    <lineage>
        <taxon>Bacteria</taxon>
        <taxon>Bacillati</taxon>
        <taxon>Bacillota</taxon>
        <taxon>Bacilli</taxon>
        <taxon>Lactobacillales</taxon>
        <taxon>Lactobacillaceae</taxon>
        <taxon>Fructobacillus</taxon>
    </lineage>
</organism>
<dbReference type="STRING" id="157463.GCA_001047075_01168"/>
<dbReference type="Gene3D" id="3.40.1190.20">
    <property type="match status" value="1"/>
</dbReference>
<dbReference type="CDD" id="cd01169">
    <property type="entry name" value="HMPP_kinase"/>
    <property type="match status" value="1"/>
</dbReference>
<evidence type="ECO:0000256" key="15">
    <source>
        <dbReference type="ARBA" id="ARBA00043176"/>
    </source>
</evidence>
<comment type="pathway">
    <text evidence="3">Cofactor biosynthesis; thiamine diphosphate biosynthesis; 4-amino-2-methyl-5-diphosphomethylpyrimidine from 5-amino-1-(5-phospho-D-ribosyl)imidazole: step 3/3.</text>
</comment>
<dbReference type="Pfam" id="PF08543">
    <property type="entry name" value="Phos_pyr_kin"/>
    <property type="match status" value="1"/>
</dbReference>
<evidence type="ECO:0000313" key="18">
    <source>
        <dbReference type="Proteomes" id="UP000253891"/>
    </source>
</evidence>
<dbReference type="GO" id="GO:0008972">
    <property type="term" value="F:phosphomethylpyrimidine kinase activity"/>
    <property type="evidence" value="ECO:0007669"/>
    <property type="project" value="UniProtKB-EC"/>
</dbReference>
<dbReference type="GO" id="GO:0005524">
    <property type="term" value="F:ATP binding"/>
    <property type="evidence" value="ECO:0007669"/>
    <property type="project" value="UniProtKB-KW"/>
</dbReference>
<reference evidence="17 18" key="1">
    <citation type="journal article" date="2015" name="BMC Genomics">
        <title>Comparative genomics of Fructobacillus spp. and Leuconostoc spp. reveals niche-specific evolution of Fructobacillus spp.</title>
        <authorList>
            <person name="Endo A."/>
            <person name="Tanizawa Y."/>
            <person name="Tanaka N."/>
            <person name="Maeno S."/>
            <person name="Kumar H."/>
            <person name="Shiwa Y."/>
            <person name="Okada S."/>
            <person name="Yoshikawa H."/>
            <person name="Dicks L."/>
            <person name="Nakagawa J."/>
            <person name="Arita M."/>
        </authorList>
    </citation>
    <scope>NUCLEOTIDE SEQUENCE [LARGE SCALE GENOMIC DNA]</scope>
    <source>
        <strain evidence="17 18">JCM 12225</strain>
    </source>
</reference>
<gene>
    <name evidence="17" type="ORF">FFIC_282850</name>
</gene>
<feature type="domain" description="Pyridoxamine kinase/Phosphomethylpyrimidine kinase" evidence="16">
    <location>
        <begin position="17"/>
        <end position="262"/>
    </location>
</feature>
<dbReference type="GO" id="GO:0008902">
    <property type="term" value="F:hydroxymethylpyrimidine kinase activity"/>
    <property type="evidence" value="ECO:0007669"/>
    <property type="project" value="UniProtKB-EC"/>
</dbReference>
<keyword evidence="9" id="KW-0547">Nucleotide-binding</keyword>
<evidence type="ECO:0000256" key="11">
    <source>
        <dbReference type="ARBA" id="ARBA00022840"/>
    </source>
</evidence>
<dbReference type="EMBL" id="DF968005">
    <property type="protein sequence ID" value="GAP00271.1"/>
    <property type="molecule type" value="Genomic_DNA"/>
</dbReference>
<evidence type="ECO:0000256" key="12">
    <source>
        <dbReference type="ARBA" id="ARBA00022977"/>
    </source>
</evidence>
<dbReference type="PANTHER" id="PTHR20858:SF17">
    <property type="entry name" value="HYDROXYMETHYLPYRIMIDINE_PHOSPHOMETHYLPYRIMIDINE KINASE THI20-RELATED"/>
    <property type="match status" value="1"/>
</dbReference>
<evidence type="ECO:0000256" key="2">
    <source>
        <dbReference type="ARBA" id="ARBA00000565"/>
    </source>
</evidence>
<evidence type="ECO:0000256" key="7">
    <source>
        <dbReference type="ARBA" id="ARBA00019161"/>
    </source>
</evidence>
<keyword evidence="10 17" id="KW-0418">Kinase</keyword>
<protein>
    <recommendedName>
        <fullName evidence="7">Hydroxymethylpyrimidine/phosphomethylpyrimidine kinase</fullName>
        <ecNumber evidence="5">2.7.1.49</ecNumber>
        <ecNumber evidence="6">2.7.4.7</ecNumber>
    </recommendedName>
    <alternativeName>
        <fullName evidence="14">Hydroxymethylpyrimidine kinase</fullName>
    </alternativeName>
    <alternativeName>
        <fullName evidence="15">Hydroxymethylpyrimidine phosphate kinase</fullName>
    </alternativeName>
</protein>
<evidence type="ECO:0000256" key="13">
    <source>
        <dbReference type="ARBA" id="ARBA00037917"/>
    </source>
</evidence>
<dbReference type="OrthoDB" id="9810880at2"/>
<accession>A0A0K8MI86</accession>
<evidence type="ECO:0000259" key="16">
    <source>
        <dbReference type="Pfam" id="PF08543"/>
    </source>
</evidence>
<dbReference type="GO" id="GO:0005829">
    <property type="term" value="C:cytosol"/>
    <property type="evidence" value="ECO:0007669"/>
    <property type="project" value="TreeGrafter"/>
</dbReference>
<dbReference type="EC" id="2.7.1.49" evidence="5"/>
<dbReference type="Proteomes" id="UP000253891">
    <property type="component" value="Unassembled WGS sequence"/>
</dbReference>
<dbReference type="EC" id="2.7.4.7" evidence="6"/>
<comment type="pathway">
    <text evidence="13">Cofactor biosynthesis; thiamine diphosphate biosynthesis; 4-amino-2-methyl-5-diphosphomethylpyrimidine from 5-amino-1-(5-phospho-D-ribosyl)imidazole: step 2/3.</text>
</comment>
<dbReference type="SUPFAM" id="SSF53613">
    <property type="entry name" value="Ribokinase-like"/>
    <property type="match status" value="1"/>
</dbReference>
<evidence type="ECO:0000256" key="10">
    <source>
        <dbReference type="ARBA" id="ARBA00022777"/>
    </source>
</evidence>
<evidence type="ECO:0000313" key="17">
    <source>
        <dbReference type="EMBL" id="GAP00271.1"/>
    </source>
</evidence>
<evidence type="ECO:0000256" key="6">
    <source>
        <dbReference type="ARBA" id="ARBA00012963"/>
    </source>
</evidence>
<dbReference type="PANTHER" id="PTHR20858">
    <property type="entry name" value="PHOSPHOMETHYLPYRIMIDINE KINASE"/>
    <property type="match status" value="1"/>
</dbReference>
<evidence type="ECO:0000256" key="14">
    <source>
        <dbReference type="ARBA" id="ARBA00042102"/>
    </source>
</evidence>
<dbReference type="AlphaFoldDB" id="A0A0K8MI86"/>
<keyword evidence="12" id="KW-0784">Thiamine biosynthesis</keyword>
<proteinExistence type="inferred from homology"/>
<name>A0A0K8MI86_9LACO</name>
<comment type="catalytic activity">
    <reaction evidence="2">
        <text>4-amino-2-methyl-5-(phosphooxymethyl)pyrimidine + ATP = 4-amino-2-methyl-5-(diphosphooxymethyl)pyrimidine + ADP</text>
        <dbReference type="Rhea" id="RHEA:19893"/>
        <dbReference type="ChEBI" id="CHEBI:30616"/>
        <dbReference type="ChEBI" id="CHEBI:57841"/>
        <dbReference type="ChEBI" id="CHEBI:58354"/>
        <dbReference type="ChEBI" id="CHEBI:456216"/>
        <dbReference type="EC" id="2.7.4.7"/>
    </reaction>
</comment>
<evidence type="ECO:0000256" key="1">
    <source>
        <dbReference type="ARBA" id="ARBA00000151"/>
    </source>
</evidence>
<comment type="similarity">
    <text evidence="4">Belongs to the ThiD family.</text>
</comment>
<dbReference type="GO" id="GO:0009228">
    <property type="term" value="P:thiamine biosynthetic process"/>
    <property type="evidence" value="ECO:0007669"/>
    <property type="project" value="UniProtKB-KW"/>
</dbReference>
<evidence type="ECO:0000256" key="8">
    <source>
        <dbReference type="ARBA" id="ARBA00022679"/>
    </source>
</evidence>
<keyword evidence="18" id="KW-1185">Reference proteome</keyword>
<dbReference type="NCBIfam" id="TIGR00097">
    <property type="entry name" value="HMP-P_kinase"/>
    <property type="match status" value="1"/>
</dbReference>
<evidence type="ECO:0000256" key="3">
    <source>
        <dbReference type="ARBA" id="ARBA00004769"/>
    </source>
</evidence>
<dbReference type="InterPro" id="IPR029056">
    <property type="entry name" value="Ribokinase-like"/>
</dbReference>
<sequence length="279" mass="29282">MRDVLQYPTALTIAGSDSGGGAGMQADLKTMQACRTYSTAVVVGLTAQNTLGVQGAYPTALDVIDQQFASIFADFDVRAAKTGALFDRDHVLQVVENLKKYEVTNLVVDPVMVAKGGAALLDSAGIDALREDLLPLATLITPNLPEAELLAEMPIASQDDMVVAAHKIMAAGAKNVMIKGGHGHGPVVYDYVLLADQVGFWLTGDRVATTSKHGTGDTLSAAITAYLAQGESLSVAIALGHQYMNKIIGQPLNIGHGHGPLNQGQWPTTIAQQGVNHEV</sequence>
<dbReference type="InterPro" id="IPR004399">
    <property type="entry name" value="HMP/HMP-P_kinase_dom"/>
</dbReference>
<dbReference type="FunFam" id="3.40.1190.20:FF:000003">
    <property type="entry name" value="Phosphomethylpyrimidine kinase ThiD"/>
    <property type="match status" value="1"/>
</dbReference>
<keyword evidence="11" id="KW-0067">ATP-binding</keyword>
<dbReference type="RefSeq" id="WP_061993589.1">
    <property type="nucleotide sequence ID" value="NZ_DF968005.1"/>
</dbReference>
<keyword evidence="8" id="KW-0808">Transferase</keyword>
<dbReference type="InterPro" id="IPR013749">
    <property type="entry name" value="PM/HMP-P_kinase-1"/>
</dbReference>